<dbReference type="OrthoDB" id="676256at2759"/>
<dbReference type="Gramene" id="PUZ49554">
    <property type="protein sequence ID" value="PUZ49554"/>
    <property type="gene ID" value="GQ55_7G334800"/>
</dbReference>
<dbReference type="InterPro" id="IPR043129">
    <property type="entry name" value="ATPase_NBD"/>
</dbReference>
<keyword evidence="4" id="KW-1185">Reference proteome</keyword>
<evidence type="ECO:0000313" key="3">
    <source>
        <dbReference type="EMBL" id="PUZ49554.1"/>
    </source>
</evidence>
<dbReference type="Gene3D" id="1.20.1270.10">
    <property type="match status" value="1"/>
</dbReference>
<keyword evidence="2" id="KW-0067">ATP-binding</keyword>
<dbReference type="SUPFAM" id="SSF100934">
    <property type="entry name" value="Heat shock protein 70kD (HSP70), C-terminal subdomain"/>
    <property type="match status" value="1"/>
</dbReference>
<dbReference type="PANTHER" id="PTHR19375">
    <property type="entry name" value="HEAT SHOCK PROTEIN 70KDA"/>
    <property type="match status" value="1"/>
</dbReference>
<evidence type="ECO:0000256" key="1">
    <source>
        <dbReference type="ARBA" id="ARBA00022741"/>
    </source>
</evidence>
<dbReference type="Pfam" id="PF00012">
    <property type="entry name" value="HSP70"/>
    <property type="match status" value="1"/>
</dbReference>
<sequence length="311" mass="34216">MAPVKKAMADAGLAKSDIDEIVLVGGSTRISKVRQLLKDYFDGKEPSSGVNPDEAVAYGAAVQGSILSGETDPNTEDMVVLDFTPLTLGIETAGGVMTSLIPRNTVVPTKKTQVFTTYQDKQTTVSIKVFQGGRSMTKDNKLLGKFDLTGIAPAPRGKPEIEVTFEVDINGILHVQAADKSTGKSEKITITSDDSWLSQDEIDRMVREAEEFAEDDKKVEERVDARNQLETYIYSVKSTDDGELSDKMGADDKERVQEAVREVNEWLDGNPDAEKEDCGGEAQGVGGCLQPSLLRRLREIRWRRWNRGERA</sequence>
<dbReference type="GO" id="GO:0140662">
    <property type="term" value="F:ATP-dependent protein folding chaperone"/>
    <property type="evidence" value="ECO:0007669"/>
    <property type="project" value="InterPro"/>
</dbReference>
<organism evidence="3 4">
    <name type="scientific">Panicum hallii var. hallii</name>
    <dbReference type="NCBI Taxonomy" id="1504633"/>
    <lineage>
        <taxon>Eukaryota</taxon>
        <taxon>Viridiplantae</taxon>
        <taxon>Streptophyta</taxon>
        <taxon>Embryophyta</taxon>
        <taxon>Tracheophyta</taxon>
        <taxon>Spermatophyta</taxon>
        <taxon>Magnoliopsida</taxon>
        <taxon>Liliopsida</taxon>
        <taxon>Poales</taxon>
        <taxon>Poaceae</taxon>
        <taxon>PACMAD clade</taxon>
        <taxon>Panicoideae</taxon>
        <taxon>Panicodae</taxon>
        <taxon>Paniceae</taxon>
        <taxon>Panicinae</taxon>
        <taxon>Panicum</taxon>
        <taxon>Panicum sect. Panicum</taxon>
    </lineage>
</organism>
<dbReference type="InterPro" id="IPR013126">
    <property type="entry name" value="Hsp_70_fam"/>
</dbReference>
<dbReference type="EMBL" id="CM009755">
    <property type="protein sequence ID" value="PUZ49554.1"/>
    <property type="molecule type" value="Genomic_DNA"/>
</dbReference>
<accession>A0A2T7D1U5</accession>
<dbReference type="InterPro" id="IPR029048">
    <property type="entry name" value="HSP70_C_sf"/>
</dbReference>
<dbReference type="GO" id="GO:0005524">
    <property type="term" value="F:ATP binding"/>
    <property type="evidence" value="ECO:0007669"/>
    <property type="project" value="UniProtKB-KW"/>
</dbReference>
<dbReference type="Gene3D" id="2.60.34.10">
    <property type="entry name" value="Substrate Binding Domain Of DNAk, Chain A, domain 1"/>
    <property type="match status" value="1"/>
</dbReference>
<dbReference type="SUPFAM" id="SSF53067">
    <property type="entry name" value="Actin-like ATPase domain"/>
    <property type="match status" value="1"/>
</dbReference>
<keyword evidence="1" id="KW-0547">Nucleotide-binding</keyword>
<dbReference type="STRING" id="1504633.A0A2T7D1U5"/>
<dbReference type="Gene3D" id="3.30.420.40">
    <property type="match status" value="2"/>
</dbReference>
<evidence type="ECO:0000256" key="2">
    <source>
        <dbReference type="ARBA" id="ARBA00022840"/>
    </source>
</evidence>
<reference evidence="3 4" key="1">
    <citation type="submission" date="2018-04" db="EMBL/GenBank/DDBJ databases">
        <title>WGS assembly of Panicum hallii var. hallii HAL2.</title>
        <authorList>
            <person name="Lovell J."/>
            <person name="Jenkins J."/>
            <person name="Lowry D."/>
            <person name="Mamidi S."/>
            <person name="Sreedasyam A."/>
            <person name="Weng X."/>
            <person name="Barry K."/>
            <person name="Bonette J."/>
            <person name="Campitelli B."/>
            <person name="Daum C."/>
            <person name="Gordon S."/>
            <person name="Gould B."/>
            <person name="Lipzen A."/>
            <person name="MacQueen A."/>
            <person name="Palacio-Mejia J."/>
            <person name="Plott C."/>
            <person name="Shakirov E."/>
            <person name="Shu S."/>
            <person name="Yoshinaga Y."/>
            <person name="Zane M."/>
            <person name="Rokhsar D."/>
            <person name="Grimwood J."/>
            <person name="Schmutz J."/>
            <person name="Juenger T."/>
        </authorList>
    </citation>
    <scope>NUCLEOTIDE SEQUENCE [LARGE SCALE GENOMIC DNA]</scope>
    <source>
        <strain evidence="4">cv. HAL2</strain>
    </source>
</reference>
<dbReference type="Proteomes" id="UP000244336">
    <property type="component" value="Chromosome 7"/>
</dbReference>
<dbReference type="FunFam" id="2.60.34.10:FF:000002">
    <property type="entry name" value="Heat shock 70 kDa"/>
    <property type="match status" value="1"/>
</dbReference>
<gene>
    <name evidence="3" type="ORF">GQ55_7G334800</name>
</gene>
<name>A0A2T7D1U5_9POAL</name>
<dbReference type="PRINTS" id="PR00301">
    <property type="entry name" value="HEATSHOCK70"/>
</dbReference>
<dbReference type="AlphaFoldDB" id="A0A2T7D1U5"/>
<evidence type="ECO:0000313" key="4">
    <source>
        <dbReference type="Proteomes" id="UP000244336"/>
    </source>
</evidence>
<dbReference type="SUPFAM" id="SSF100920">
    <property type="entry name" value="Heat shock protein 70kD (HSP70), peptide-binding domain"/>
    <property type="match status" value="1"/>
</dbReference>
<dbReference type="InterPro" id="IPR029047">
    <property type="entry name" value="HSP70_peptide-bd_sf"/>
</dbReference>
<protein>
    <submittedName>
        <fullName evidence="3">Uncharacterized protein</fullName>
    </submittedName>
</protein>
<proteinExistence type="predicted"/>